<accession>A0AAV7KGG8</accession>
<feature type="compositionally biased region" description="Basic and acidic residues" evidence="1">
    <location>
        <begin position="138"/>
        <end position="148"/>
    </location>
</feature>
<keyword evidence="4" id="KW-1185">Reference proteome</keyword>
<reference evidence="3 4" key="1">
    <citation type="journal article" date="2023" name="BMC Biol.">
        <title>The compact genome of the sponge Oopsacas minuta (Hexactinellida) is lacking key metazoan core genes.</title>
        <authorList>
            <person name="Santini S."/>
            <person name="Schenkelaars Q."/>
            <person name="Jourda C."/>
            <person name="Duchesne M."/>
            <person name="Belahbib H."/>
            <person name="Rocher C."/>
            <person name="Selva M."/>
            <person name="Riesgo A."/>
            <person name="Vervoort M."/>
            <person name="Leys S.P."/>
            <person name="Kodjabachian L."/>
            <person name="Le Bivic A."/>
            <person name="Borchiellini C."/>
            <person name="Claverie J.M."/>
            <person name="Renard E."/>
        </authorList>
    </citation>
    <scope>NUCLEOTIDE SEQUENCE [LARGE SCALE GENOMIC DNA]</scope>
    <source>
        <strain evidence="3">SPO-2</strain>
    </source>
</reference>
<protein>
    <submittedName>
        <fullName evidence="3">Uncharacterized protein</fullName>
    </submittedName>
</protein>
<name>A0AAV7KGG8_9METZ</name>
<organism evidence="3 4">
    <name type="scientific">Oopsacas minuta</name>
    <dbReference type="NCBI Taxonomy" id="111878"/>
    <lineage>
        <taxon>Eukaryota</taxon>
        <taxon>Metazoa</taxon>
        <taxon>Porifera</taxon>
        <taxon>Hexactinellida</taxon>
        <taxon>Hexasterophora</taxon>
        <taxon>Lyssacinosida</taxon>
        <taxon>Leucopsacidae</taxon>
        <taxon>Oopsacas</taxon>
    </lineage>
</organism>
<keyword evidence="2" id="KW-0812">Transmembrane</keyword>
<keyword evidence="2" id="KW-1133">Transmembrane helix</keyword>
<evidence type="ECO:0000313" key="4">
    <source>
        <dbReference type="Proteomes" id="UP001165289"/>
    </source>
</evidence>
<feature type="transmembrane region" description="Helical" evidence="2">
    <location>
        <begin position="57"/>
        <end position="82"/>
    </location>
</feature>
<evidence type="ECO:0000256" key="2">
    <source>
        <dbReference type="SAM" id="Phobius"/>
    </source>
</evidence>
<dbReference type="Proteomes" id="UP001165289">
    <property type="component" value="Unassembled WGS sequence"/>
</dbReference>
<keyword evidence="2" id="KW-0472">Membrane</keyword>
<feature type="transmembrane region" description="Helical" evidence="2">
    <location>
        <begin position="12"/>
        <end position="37"/>
    </location>
</feature>
<dbReference type="AlphaFoldDB" id="A0AAV7KGG8"/>
<evidence type="ECO:0000313" key="3">
    <source>
        <dbReference type="EMBL" id="KAI6659179.1"/>
    </source>
</evidence>
<evidence type="ECO:0000256" key="1">
    <source>
        <dbReference type="SAM" id="MobiDB-lite"/>
    </source>
</evidence>
<proteinExistence type="predicted"/>
<dbReference type="EMBL" id="JAKMXF010000066">
    <property type="protein sequence ID" value="KAI6659179.1"/>
    <property type="molecule type" value="Genomic_DNA"/>
</dbReference>
<feature type="region of interest" description="Disordered" evidence="1">
    <location>
        <begin position="125"/>
        <end position="148"/>
    </location>
</feature>
<sequence length="148" mass="17007">MKNYSTDETIIKSFICCTAFLLPFCFIAGIIVSCLGVIDHVHRESIATPGTLPFDEIYLICSTTLLIVSILGCICYSCTIMYKLREERWENRRQNIRIENETNCAYNDRNIERRFYNSGVLANRPTPPPMYTSTRVEPGNERESLFSS</sequence>
<dbReference type="PROSITE" id="PS51257">
    <property type="entry name" value="PROKAR_LIPOPROTEIN"/>
    <property type="match status" value="1"/>
</dbReference>
<gene>
    <name evidence="3" type="ORF">LOD99_14853</name>
</gene>
<comment type="caution">
    <text evidence="3">The sequence shown here is derived from an EMBL/GenBank/DDBJ whole genome shotgun (WGS) entry which is preliminary data.</text>
</comment>